<evidence type="ECO:0008006" key="4">
    <source>
        <dbReference type="Google" id="ProtNLM"/>
    </source>
</evidence>
<dbReference type="Proteomes" id="UP001220395">
    <property type="component" value="Chromosome"/>
</dbReference>
<name>A0ABY7TK48_9SPHN</name>
<proteinExistence type="predicted"/>
<gene>
    <name evidence="2" type="ORF">PQ455_18545</name>
</gene>
<dbReference type="RefSeq" id="WP_273687918.1">
    <property type="nucleotide sequence ID" value="NZ_CP117411.1"/>
</dbReference>
<dbReference type="EMBL" id="CP117411">
    <property type="protein sequence ID" value="WCT73580.1"/>
    <property type="molecule type" value="Genomic_DNA"/>
</dbReference>
<evidence type="ECO:0000313" key="3">
    <source>
        <dbReference type="Proteomes" id="UP001220395"/>
    </source>
</evidence>
<protein>
    <recommendedName>
        <fullName evidence="4">DUF3618 domain-containing protein</fullName>
    </recommendedName>
</protein>
<keyword evidence="1" id="KW-0812">Transmembrane</keyword>
<keyword evidence="3" id="KW-1185">Reference proteome</keyword>
<sequence>MSDETEINDARAKADAARADMFAVLGELQRRAAPATLVRDGVEAVKEKAGDAATEARRFARRRPLIAAGAVAAATAAVAWFPLRRLFVGKGNPDAD</sequence>
<organism evidence="2 3">
    <name type="scientific">Sphingomonas naphthae</name>
    <dbReference type="NCBI Taxonomy" id="1813468"/>
    <lineage>
        <taxon>Bacteria</taxon>
        <taxon>Pseudomonadati</taxon>
        <taxon>Pseudomonadota</taxon>
        <taxon>Alphaproteobacteria</taxon>
        <taxon>Sphingomonadales</taxon>
        <taxon>Sphingomonadaceae</taxon>
        <taxon>Sphingomonas</taxon>
    </lineage>
</organism>
<reference evidence="2 3" key="1">
    <citation type="submission" date="2023-02" db="EMBL/GenBank/DDBJ databases">
        <title>Genome sequence of Sphingomonas naphthae.</title>
        <authorList>
            <person name="Kim S."/>
            <person name="Heo J."/>
            <person name="Kwon S.-W."/>
        </authorList>
    </citation>
    <scope>NUCLEOTIDE SEQUENCE [LARGE SCALE GENOMIC DNA]</scope>
    <source>
        <strain evidence="2 3">KACC 18716</strain>
    </source>
</reference>
<evidence type="ECO:0000313" key="2">
    <source>
        <dbReference type="EMBL" id="WCT73580.1"/>
    </source>
</evidence>
<keyword evidence="1" id="KW-1133">Transmembrane helix</keyword>
<evidence type="ECO:0000256" key="1">
    <source>
        <dbReference type="SAM" id="Phobius"/>
    </source>
</evidence>
<keyword evidence="1" id="KW-0472">Membrane</keyword>
<feature type="transmembrane region" description="Helical" evidence="1">
    <location>
        <begin position="65"/>
        <end position="83"/>
    </location>
</feature>
<accession>A0ABY7TK48</accession>